<dbReference type="SUPFAM" id="SSF54897">
    <property type="entry name" value="Protease propeptides/inhibitors"/>
    <property type="match status" value="1"/>
</dbReference>
<comment type="cofactor">
    <cofactor evidence="1">
        <name>Zn(2+)</name>
        <dbReference type="ChEBI" id="CHEBI:29105"/>
    </cofactor>
</comment>
<reference evidence="17 18" key="1">
    <citation type="submission" date="2023-03" db="EMBL/GenBank/DDBJ databases">
        <title>High recombination rates correlate with genetic variation in Cardiocondyla obscurior ants.</title>
        <authorList>
            <person name="Errbii M."/>
        </authorList>
    </citation>
    <scope>NUCLEOTIDE SEQUENCE [LARGE SCALE GENOMIC DNA]</scope>
    <source>
        <strain evidence="17">Alpha-2009</strain>
        <tissue evidence="17">Whole body</tissue>
    </source>
</reference>
<feature type="signal peptide" evidence="15">
    <location>
        <begin position="1"/>
        <end position="16"/>
    </location>
</feature>
<feature type="domain" description="Peptidase M14" evidence="16">
    <location>
        <begin position="111"/>
        <end position="401"/>
    </location>
</feature>
<dbReference type="Pfam" id="PF02244">
    <property type="entry name" value="Propep_M14"/>
    <property type="match status" value="1"/>
</dbReference>
<organism evidence="17 18">
    <name type="scientific">Cardiocondyla obscurior</name>
    <dbReference type="NCBI Taxonomy" id="286306"/>
    <lineage>
        <taxon>Eukaryota</taxon>
        <taxon>Metazoa</taxon>
        <taxon>Ecdysozoa</taxon>
        <taxon>Arthropoda</taxon>
        <taxon>Hexapoda</taxon>
        <taxon>Insecta</taxon>
        <taxon>Pterygota</taxon>
        <taxon>Neoptera</taxon>
        <taxon>Endopterygota</taxon>
        <taxon>Hymenoptera</taxon>
        <taxon>Apocrita</taxon>
        <taxon>Aculeata</taxon>
        <taxon>Formicoidea</taxon>
        <taxon>Formicidae</taxon>
        <taxon>Myrmicinae</taxon>
        <taxon>Cardiocondyla</taxon>
    </lineage>
</organism>
<name>A0AAW2GC67_9HYME</name>
<dbReference type="InterPro" id="IPR036990">
    <property type="entry name" value="M14A-like_propep"/>
</dbReference>
<evidence type="ECO:0000256" key="6">
    <source>
        <dbReference type="ARBA" id="ARBA00022670"/>
    </source>
</evidence>
<dbReference type="GO" id="GO:0005615">
    <property type="term" value="C:extracellular space"/>
    <property type="evidence" value="ECO:0007669"/>
    <property type="project" value="TreeGrafter"/>
</dbReference>
<comment type="similarity">
    <text evidence="3 14">Belongs to the peptidase M14 family.</text>
</comment>
<evidence type="ECO:0000256" key="10">
    <source>
        <dbReference type="ARBA" id="ARBA00022833"/>
    </source>
</evidence>
<dbReference type="GO" id="GO:0008270">
    <property type="term" value="F:zinc ion binding"/>
    <property type="evidence" value="ECO:0007669"/>
    <property type="project" value="InterPro"/>
</dbReference>
<dbReference type="CDD" id="cd03860">
    <property type="entry name" value="M14_CP_A-B_like"/>
    <property type="match status" value="1"/>
</dbReference>
<evidence type="ECO:0000259" key="16">
    <source>
        <dbReference type="PROSITE" id="PS52035"/>
    </source>
</evidence>
<keyword evidence="7" id="KW-0479">Metal-binding</keyword>
<evidence type="ECO:0000256" key="4">
    <source>
        <dbReference type="ARBA" id="ARBA00022525"/>
    </source>
</evidence>
<dbReference type="PANTHER" id="PTHR11705:SF153">
    <property type="entry name" value="ZINC CARBOXYPEPTIDASE A 1-LIKE PROTEIN"/>
    <property type="match status" value="1"/>
</dbReference>
<gene>
    <name evidence="17" type="ORF">PUN28_006585</name>
</gene>
<evidence type="ECO:0000256" key="13">
    <source>
        <dbReference type="ARBA" id="ARBA00057299"/>
    </source>
</evidence>
<evidence type="ECO:0000313" key="18">
    <source>
        <dbReference type="Proteomes" id="UP001430953"/>
    </source>
</evidence>
<accession>A0AAW2GC67</accession>
<dbReference type="Gene3D" id="3.30.70.340">
    <property type="entry name" value="Metallocarboxypeptidase-like"/>
    <property type="match status" value="1"/>
</dbReference>
<keyword evidence="6" id="KW-0645">Protease</keyword>
<dbReference type="SMART" id="SM00631">
    <property type="entry name" value="Zn_pept"/>
    <property type="match status" value="1"/>
</dbReference>
<dbReference type="PROSITE" id="PS00132">
    <property type="entry name" value="CARBOXYPEPT_ZN_1"/>
    <property type="match status" value="1"/>
</dbReference>
<evidence type="ECO:0000256" key="15">
    <source>
        <dbReference type="SAM" id="SignalP"/>
    </source>
</evidence>
<keyword evidence="8 15" id="KW-0732">Signal</keyword>
<evidence type="ECO:0000256" key="14">
    <source>
        <dbReference type="PROSITE-ProRule" id="PRU01379"/>
    </source>
</evidence>
<sequence>MWKVLLLIVAVNLTIAKVRYDGHRLFSIVPTELVHFTAFTELNNEDGDYNFWQEPTVLHKKILVTVSPRKLFEFYQVMKQYRISFEVIIHNIQSVIDNTSPQSQSPFDFKNYHTLDEIYDYLEELSHMYGKVEVVVGGMTYENREIKGVRVMNNVDNPGIFIEGGIHAREWIAPATVMYILHEILTSTDQNVRHVADRYNWFFFPVFNPDGYVFAHNEDRLWTKNRKKSSLHCIGTDLNRNWNIFWNISGTSNDPCSVEYSGTEPFSEIEMKTISEYIKFVQNHFSGYFSFHSFSQKLMFPYAYTKEHISNYNQLLIYAAIGTNALSQRYGTHYTTGSISEMYDLTGGSSVDYVASVLKKPLVYVYELRDNGTFSFLLPPDQIIPTGQETLDSLVKILTLWTSN</sequence>
<dbReference type="GO" id="GO:0006508">
    <property type="term" value="P:proteolysis"/>
    <property type="evidence" value="ECO:0007669"/>
    <property type="project" value="UniProtKB-KW"/>
</dbReference>
<dbReference type="InterPro" id="IPR000834">
    <property type="entry name" value="Peptidase_M14"/>
</dbReference>
<dbReference type="SUPFAM" id="SSF53187">
    <property type="entry name" value="Zn-dependent exopeptidases"/>
    <property type="match status" value="1"/>
</dbReference>
<keyword evidence="9" id="KW-0378">Hydrolase</keyword>
<dbReference type="InterPro" id="IPR057246">
    <property type="entry name" value="CARBOXYPEPT_ZN_1"/>
</dbReference>
<dbReference type="Proteomes" id="UP001430953">
    <property type="component" value="Unassembled WGS sequence"/>
</dbReference>
<evidence type="ECO:0000256" key="12">
    <source>
        <dbReference type="ARBA" id="ARBA00023157"/>
    </source>
</evidence>
<dbReference type="GO" id="GO:0004181">
    <property type="term" value="F:metallocarboxypeptidase activity"/>
    <property type="evidence" value="ECO:0007669"/>
    <property type="project" value="InterPro"/>
</dbReference>
<dbReference type="PANTHER" id="PTHR11705">
    <property type="entry name" value="PROTEASE FAMILY M14 CARBOXYPEPTIDASE A,B"/>
    <property type="match status" value="1"/>
</dbReference>
<comment type="subcellular location">
    <subcellularLocation>
        <location evidence="2">Secreted</location>
    </subcellularLocation>
</comment>
<evidence type="ECO:0000256" key="7">
    <source>
        <dbReference type="ARBA" id="ARBA00022723"/>
    </source>
</evidence>
<evidence type="ECO:0000256" key="11">
    <source>
        <dbReference type="ARBA" id="ARBA00023049"/>
    </source>
</evidence>
<keyword evidence="11" id="KW-0482">Metalloprotease</keyword>
<dbReference type="AlphaFoldDB" id="A0AAW2GC67"/>
<feature type="active site" description="Proton donor/acceptor" evidence="14">
    <location>
        <position position="367"/>
    </location>
</feature>
<comment type="caution">
    <text evidence="17">The sequence shown here is derived from an EMBL/GenBank/DDBJ whole genome shotgun (WGS) entry which is preliminary data.</text>
</comment>
<evidence type="ECO:0000256" key="9">
    <source>
        <dbReference type="ARBA" id="ARBA00022801"/>
    </source>
</evidence>
<dbReference type="InterPro" id="IPR003146">
    <property type="entry name" value="M14A_act_pep"/>
</dbReference>
<dbReference type="Pfam" id="PF00246">
    <property type="entry name" value="Peptidase_M14"/>
    <property type="match status" value="1"/>
</dbReference>
<keyword evidence="18" id="KW-1185">Reference proteome</keyword>
<evidence type="ECO:0000313" key="17">
    <source>
        <dbReference type="EMBL" id="KAL0124819.1"/>
    </source>
</evidence>
<proteinExistence type="inferred from homology"/>
<keyword evidence="4" id="KW-0964">Secreted</keyword>
<protein>
    <recommendedName>
        <fullName evidence="16">Peptidase M14 domain-containing protein</fullName>
    </recommendedName>
</protein>
<dbReference type="PROSITE" id="PS52035">
    <property type="entry name" value="PEPTIDASE_M14"/>
    <property type="match status" value="1"/>
</dbReference>
<dbReference type="Gene3D" id="3.40.630.10">
    <property type="entry name" value="Zn peptidases"/>
    <property type="match status" value="1"/>
</dbReference>
<comment type="function">
    <text evidence="13">Involved in the digestion of the blood meal.</text>
</comment>
<evidence type="ECO:0000256" key="2">
    <source>
        <dbReference type="ARBA" id="ARBA00004613"/>
    </source>
</evidence>
<keyword evidence="12" id="KW-1015">Disulfide bond</keyword>
<dbReference type="EMBL" id="JADYXP020000005">
    <property type="protein sequence ID" value="KAL0124819.1"/>
    <property type="molecule type" value="Genomic_DNA"/>
</dbReference>
<evidence type="ECO:0000256" key="3">
    <source>
        <dbReference type="ARBA" id="ARBA00005988"/>
    </source>
</evidence>
<evidence type="ECO:0000256" key="5">
    <source>
        <dbReference type="ARBA" id="ARBA00022645"/>
    </source>
</evidence>
<feature type="chain" id="PRO_5043699623" description="Peptidase M14 domain-containing protein" evidence="15">
    <location>
        <begin position="17"/>
        <end position="404"/>
    </location>
</feature>
<keyword evidence="10" id="KW-0862">Zinc</keyword>
<dbReference type="FunFam" id="3.40.630.10:FF:000040">
    <property type="entry name" value="zinc carboxypeptidase"/>
    <property type="match status" value="1"/>
</dbReference>
<evidence type="ECO:0000256" key="8">
    <source>
        <dbReference type="ARBA" id="ARBA00022729"/>
    </source>
</evidence>
<dbReference type="PRINTS" id="PR00765">
    <property type="entry name" value="CRBOXYPTASEA"/>
</dbReference>
<keyword evidence="5" id="KW-0121">Carboxypeptidase</keyword>
<evidence type="ECO:0000256" key="1">
    <source>
        <dbReference type="ARBA" id="ARBA00001947"/>
    </source>
</evidence>